<keyword evidence="1" id="KW-1133">Transmembrane helix</keyword>
<feature type="transmembrane region" description="Helical" evidence="1">
    <location>
        <begin position="6"/>
        <end position="23"/>
    </location>
</feature>
<reference evidence="2 3" key="1">
    <citation type="submission" date="2018-04" db="EMBL/GenBank/DDBJ databases">
        <title>The genome of golden apple snail Pomacea canaliculata provides insight into stress tolerance and invasive adaptation.</title>
        <authorList>
            <person name="Liu C."/>
            <person name="Liu B."/>
            <person name="Ren Y."/>
            <person name="Zhang Y."/>
            <person name="Wang H."/>
            <person name="Li S."/>
            <person name="Jiang F."/>
            <person name="Yin L."/>
            <person name="Zhang G."/>
            <person name="Qian W."/>
            <person name="Fan W."/>
        </authorList>
    </citation>
    <scope>NUCLEOTIDE SEQUENCE [LARGE SCALE GENOMIC DNA]</scope>
    <source>
        <strain evidence="2">SZHN2017</strain>
        <tissue evidence="2">Muscle</tissue>
    </source>
</reference>
<keyword evidence="1" id="KW-0472">Membrane</keyword>
<dbReference type="Proteomes" id="UP000245119">
    <property type="component" value="Linkage Group LG9"/>
</dbReference>
<comment type="caution">
    <text evidence="2">The sequence shown here is derived from an EMBL/GenBank/DDBJ whole genome shotgun (WGS) entry which is preliminary data.</text>
</comment>
<gene>
    <name evidence="2" type="ORF">C0Q70_15719</name>
</gene>
<organism evidence="2 3">
    <name type="scientific">Pomacea canaliculata</name>
    <name type="common">Golden apple snail</name>
    <dbReference type="NCBI Taxonomy" id="400727"/>
    <lineage>
        <taxon>Eukaryota</taxon>
        <taxon>Metazoa</taxon>
        <taxon>Spiralia</taxon>
        <taxon>Lophotrochozoa</taxon>
        <taxon>Mollusca</taxon>
        <taxon>Gastropoda</taxon>
        <taxon>Caenogastropoda</taxon>
        <taxon>Architaenioglossa</taxon>
        <taxon>Ampullarioidea</taxon>
        <taxon>Ampullariidae</taxon>
        <taxon>Pomacea</taxon>
    </lineage>
</organism>
<dbReference type="AlphaFoldDB" id="A0A2T7NVM4"/>
<keyword evidence="1" id="KW-0812">Transmembrane</keyword>
<name>A0A2T7NVM4_POMCA</name>
<protein>
    <submittedName>
        <fullName evidence="2">Uncharacterized protein</fullName>
    </submittedName>
</protein>
<dbReference type="EMBL" id="PZQS01000009">
    <property type="protein sequence ID" value="PVD25221.1"/>
    <property type="molecule type" value="Genomic_DNA"/>
</dbReference>
<evidence type="ECO:0000256" key="1">
    <source>
        <dbReference type="SAM" id="Phobius"/>
    </source>
</evidence>
<proteinExistence type="predicted"/>
<keyword evidence="3" id="KW-1185">Reference proteome</keyword>
<dbReference type="OrthoDB" id="6157630at2759"/>
<evidence type="ECO:0000313" key="2">
    <source>
        <dbReference type="EMBL" id="PVD25221.1"/>
    </source>
</evidence>
<evidence type="ECO:0000313" key="3">
    <source>
        <dbReference type="Proteomes" id="UP000245119"/>
    </source>
</evidence>
<accession>A0A2T7NVM4</accession>
<sequence length="114" mass="13655">MCVSVFEILIPLFFAVIILIVRFEAKSDERTYPTYYPPENVHQQNFTYRYMGEHVELGYVPNTLLATNLMTSVLEKFTKELNLSKVNTRVRIRRRMRETSVHPWRSNYYDNETL</sequence>